<keyword evidence="2" id="KW-0326">Glycosidase</keyword>
<dbReference type="Proteomes" id="UP000037237">
    <property type="component" value="Unassembled WGS sequence"/>
</dbReference>
<evidence type="ECO:0000313" key="4">
    <source>
        <dbReference type="EMBL" id="KON33975.1"/>
    </source>
</evidence>
<dbReference type="InterPro" id="IPR001547">
    <property type="entry name" value="Glyco_hydro_5"/>
</dbReference>
<sequence length="339" mass="39492">MITLIIIPSFAAQTYVEITSSGRIIYPQQTSNSRLHTDGRWIKDEAGRTVFLKGVNRPSLEWNNEGSHWVEKDWDTIKSWGCNVVRVPFTKEWWDNNDPTKDGMLYRDKIEQAITWGKERDIYTIIDMQWWTRTEQLLPMPPDVLAWIETWKEIANTYKDNPYVLFDIWNEPYGVPEEQWWTAAQECVNNIRSTGAKNIILVGVLNWSHDARLVERLGPIEGENIVYSYHQYPHEFSNSETVQGIKDRITSYGWKYILDNNIAPIVIGEFGAFPDKTEEVDFMKALGRIANGQENNDGTDWRMSYLAWWFIPYPDEHALVYDDWETPTASGNALIDAIN</sequence>
<dbReference type="GO" id="GO:0004553">
    <property type="term" value="F:hydrolase activity, hydrolyzing O-glycosyl compounds"/>
    <property type="evidence" value="ECO:0007669"/>
    <property type="project" value="InterPro"/>
</dbReference>
<gene>
    <name evidence="4" type="ORF">AC477_00910</name>
</gene>
<dbReference type="InterPro" id="IPR017853">
    <property type="entry name" value="GH"/>
</dbReference>
<evidence type="ECO:0000313" key="5">
    <source>
        <dbReference type="Proteomes" id="UP000037237"/>
    </source>
</evidence>
<accession>A0A0M0C027</accession>
<dbReference type="EMBL" id="LFWU01000016">
    <property type="protein sequence ID" value="KON33975.1"/>
    <property type="molecule type" value="Genomic_DNA"/>
</dbReference>
<dbReference type="PROSITE" id="PS00659">
    <property type="entry name" value="GLYCOSYL_HYDROL_F5"/>
    <property type="match status" value="1"/>
</dbReference>
<proteinExistence type="predicted"/>
<dbReference type="PANTHER" id="PTHR34142:SF1">
    <property type="entry name" value="GLYCOSIDE HYDROLASE FAMILY 5 DOMAIN-CONTAINING PROTEIN"/>
    <property type="match status" value="1"/>
</dbReference>
<dbReference type="Pfam" id="PF00150">
    <property type="entry name" value="Cellulase"/>
    <property type="match status" value="1"/>
</dbReference>
<feature type="domain" description="Glycoside hydrolase family 5" evidence="3">
    <location>
        <begin position="45"/>
        <end position="273"/>
    </location>
</feature>
<dbReference type="Gene3D" id="3.20.20.80">
    <property type="entry name" value="Glycosidases"/>
    <property type="match status" value="1"/>
</dbReference>
<evidence type="ECO:0000256" key="2">
    <source>
        <dbReference type="ARBA" id="ARBA00023295"/>
    </source>
</evidence>
<organism evidence="4 5">
    <name type="scientific">miscellaneous Crenarchaeota group-1 archaeon SG8-32-1</name>
    <dbReference type="NCBI Taxonomy" id="1685124"/>
    <lineage>
        <taxon>Archaea</taxon>
        <taxon>Candidatus Bathyarchaeota</taxon>
        <taxon>MCG-1</taxon>
    </lineage>
</organism>
<comment type="caution">
    <text evidence="4">The sequence shown here is derived from an EMBL/GenBank/DDBJ whole genome shotgun (WGS) entry which is preliminary data.</text>
</comment>
<keyword evidence="1" id="KW-0378">Hydrolase</keyword>
<reference evidence="4 5" key="1">
    <citation type="submission" date="2015-06" db="EMBL/GenBank/DDBJ databases">
        <title>New insights into the roles of widespread benthic archaea in carbon and nitrogen cycling.</title>
        <authorList>
            <person name="Lazar C.S."/>
            <person name="Baker B.J."/>
            <person name="Seitz K.W."/>
            <person name="Hyde A.S."/>
            <person name="Dick G.J."/>
            <person name="Hinrichs K.-U."/>
            <person name="Teske A.P."/>
        </authorList>
    </citation>
    <scope>NUCLEOTIDE SEQUENCE [LARGE SCALE GENOMIC DNA]</scope>
    <source>
        <strain evidence="4">SG8-32-1</strain>
    </source>
</reference>
<dbReference type="GO" id="GO:0009251">
    <property type="term" value="P:glucan catabolic process"/>
    <property type="evidence" value="ECO:0007669"/>
    <property type="project" value="TreeGrafter"/>
</dbReference>
<dbReference type="PANTHER" id="PTHR34142">
    <property type="entry name" value="ENDO-BETA-1,4-GLUCANASE A"/>
    <property type="match status" value="1"/>
</dbReference>
<name>A0A0M0C027_9ARCH</name>
<dbReference type="SUPFAM" id="SSF51445">
    <property type="entry name" value="(Trans)glycosidases"/>
    <property type="match status" value="1"/>
</dbReference>
<dbReference type="InterPro" id="IPR018087">
    <property type="entry name" value="Glyco_hydro_5_CS"/>
</dbReference>
<protein>
    <recommendedName>
        <fullName evidence="3">Glycoside hydrolase family 5 domain-containing protein</fullName>
    </recommendedName>
</protein>
<dbReference type="AlphaFoldDB" id="A0A0M0C027"/>
<evidence type="ECO:0000259" key="3">
    <source>
        <dbReference type="Pfam" id="PF00150"/>
    </source>
</evidence>
<evidence type="ECO:0000256" key="1">
    <source>
        <dbReference type="ARBA" id="ARBA00022801"/>
    </source>
</evidence>